<dbReference type="InterPro" id="IPR050095">
    <property type="entry name" value="ECF_ABC_transporter_ATP-bd"/>
</dbReference>
<gene>
    <name evidence="12" type="ORF">P4S50_01170</name>
</gene>
<feature type="domain" description="ABC transporter" evidence="11">
    <location>
        <begin position="281"/>
        <end position="498"/>
    </location>
</feature>
<evidence type="ECO:0000256" key="7">
    <source>
        <dbReference type="ARBA" id="ARBA00022840"/>
    </source>
</evidence>
<evidence type="ECO:0000256" key="5">
    <source>
        <dbReference type="ARBA" id="ARBA00022737"/>
    </source>
</evidence>
<dbReference type="SUPFAM" id="SSF52540">
    <property type="entry name" value="P-loop containing nucleoside triphosphate hydrolases"/>
    <property type="match status" value="2"/>
</dbReference>
<dbReference type="GO" id="GO:0005524">
    <property type="term" value="F:ATP binding"/>
    <property type="evidence" value="ECO:0007669"/>
    <property type="project" value="UniProtKB-KW"/>
</dbReference>
<dbReference type="PANTHER" id="PTHR43553:SF23">
    <property type="entry name" value="ABC TRANSPORTER ATP-BINDING COMPONENT"/>
    <property type="match status" value="1"/>
</dbReference>
<dbReference type="InterPro" id="IPR003593">
    <property type="entry name" value="AAA+_ATPase"/>
</dbReference>
<comment type="similarity">
    <text evidence="2">Belongs to the ABC transporter superfamily.</text>
</comment>
<accession>A0ABY8ECQ9</accession>
<evidence type="ECO:0000313" key="13">
    <source>
        <dbReference type="Proteomes" id="UP001222800"/>
    </source>
</evidence>
<evidence type="ECO:0000256" key="9">
    <source>
        <dbReference type="ARBA" id="ARBA00023136"/>
    </source>
</evidence>
<dbReference type="EMBL" id="CP120733">
    <property type="protein sequence ID" value="WFD10713.1"/>
    <property type="molecule type" value="Genomic_DNA"/>
</dbReference>
<keyword evidence="7 12" id="KW-0067">ATP-binding</keyword>
<reference evidence="12 13" key="1">
    <citation type="submission" date="2023-03" db="EMBL/GenBank/DDBJ databases">
        <title>Complete genome sequence of Tepidibacter sp. SWIR-1, isolated from a deep-sea hydrothermal vent.</title>
        <authorList>
            <person name="Li X."/>
        </authorList>
    </citation>
    <scope>NUCLEOTIDE SEQUENCE [LARGE SCALE GENOMIC DNA]</scope>
    <source>
        <strain evidence="12 13">SWIR-1</strain>
    </source>
</reference>
<sequence>MEVFKIHDLTYYYPRKEDPALKDINLDIEEGEFILLLGRSGSGKSTLGRVFNKIVPNFYGGKIKGDLKGTDEVGMVFQDPEKQLVMDKVERELAFGLENIGVPYPTMRKRVMEALSFLNIYDIKDKKTYELSGGQKQKVALGATISMGHKFLVLDEPTSQLDPVSAEEILHILKRLNEELGYTIILIEQRIDRCFHLADRILFMENASLVFDGNREEFVLWSNEKNKNFLPAVSEYFVKKGYESTPFTVKEGRKKLKKLFDENNLPKKEIHINDNKKEDIIIAKNIDFIYENGKHALKKIDLNVHKGEVLGILGENGGGKSTLLKNISGLLKPTKGKLYVEGVVGYLSQNPNDYLFNDSVYEELKYTLDNKDIKDYEVIDKTLKDLDIYKYKDKNPRDLSGGERQRVAIASIIVMEPDILILDEPTRGLDKDLKEKLGGIILDLKKKGKTIILVTHDVEFTSKFCDRACLIFDGSIAQIGSKYEVMNSGIYYSTQINKLFSGYVDNILTLDDALEYADIELQARN</sequence>
<name>A0ABY8ECQ9_9FIRM</name>
<comment type="function">
    <text evidence="10">Probably part of an ABC transporter complex. Responsible for energy coupling to the transport system.</text>
</comment>
<comment type="subcellular location">
    <subcellularLocation>
        <location evidence="1">Cell membrane</location>
        <topology evidence="1">Peripheral membrane protein</topology>
    </subcellularLocation>
</comment>
<dbReference type="Pfam" id="PF00005">
    <property type="entry name" value="ABC_tran"/>
    <property type="match status" value="2"/>
</dbReference>
<dbReference type="InterPro" id="IPR015856">
    <property type="entry name" value="ABC_transpr_CbiO/EcfA_su"/>
</dbReference>
<keyword evidence="6" id="KW-0547">Nucleotide-binding</keyword>
<evidence type="ECO:0000259" key="11">
    <source>
        <dbReference type="PROSITE" id="PS50893"/>
    </source>
</evidence>
<dbReference type="Proteomes" id="UP001222800">
    <property type="component" value="Chromosome"/>
</dbReference>
<dbReference type="Gene3D" id="3.40.50.300">
    <property type="entry name" value="P-loop containing nucleotide triphosphate hydrolases"/>
    <property type="match status" value="2"/>
</dbReference>
<protein>
    <submittedName>
        <fullName evidence="12">ATP-binding cassette domain-containing protein</fullName>
    </submittedName>
</protein>
<evidence type="ECO:0000313" key="12">
    <source>
        <dbReference type="EMBL" id="WFD10713.1"/>
    </source>
</evidence>
<evidence type="ECO:0000256" key="10">
    <source>
        <dbReference type="ARBA" id="ARBA00025157"/>
    </source>
</evidence>
<dbReference type="InterPro" id="IPR017871">
    <property type="entry name" value="ABC_transporter-like_CS"/>
</dbReference>
<evidence type="ECO:0000256" key="6">
    <source>
        <dbReference type="ARBA" id="ARBA00022741"/>
    </source>
</evidence>
<keyword evidence="5" id="KW-0677">Repeat</keyword>
<dbReference type="InterPro" id="IPR003439">
    <property type="entry name" value="ABC_transporter-like_ATP-bd"/>
</dbReference>
<evidence type="ECO:0000256" key="3">
    <source>
        <dbReference type="ARBA" id="ARBA00022448"/>
    </source>
</evidence>
<dbReference type="PROSITE" id="PS00211">
    <property type="entry name" value="ABC_TRANSPORTER_1"/>
    <property type="match status" value="2"/>
</dbReference>
<organism evidence="12 13">
    <name type="scientific">Tepidibacter hydrothermalis</name>
    <dbReference type="NCBI Taxonomy" id="3036126"/>
    <lineage>
        <taxon>Bacteria</taxon>
        <taxon>Bacillati</taxon>
        <taxon>Bacillota</taxon>
        <taxon>Clostridia</taxon>
        <taxon>Peptostreptococcales</taxon>
        <taxon>Peptostreptococcaceae</taxon>
        <taxon>Tepidibacter</taxon>
    </lineage>
</organism>
<evidence type="ECO:0000256" key="4">
    <source>
        <dbReference type="ARBA" id="ARBA00022475"/>
    </source>
</evidence>
<proteinExistence type="inferred from homology"/>
<feature type="domain" description="ABC transporter" evidence="11">
    <location>
        <begin position="4"/>
        <end position="231"/>
    </location>
</feature>
<dbReference type="RefSeq" id="WP_277732680.1">
    <property type="nucleotide sequence ID" value="NZ_CP120733.1"/>
</dbReference>
<keyword evidence="9" id="KW-0472">Membrane</keyword>
<dbReference type="PROSITE" id="PS50893">
    <property type="entry name" value="ABC_TRANSPORTER_2"/>
    <property type="match status" value="2"/>
</dbReference>
<evidence type="ECO:0000256" key="8">
    <source>
        <dbReference type="ARBA" id="ARBA00022967"/>
    </source>
</evidence>
<keyword evidence="3" id="KW-0813">Transport</keyword>
<evidence type="ECO:0000256" key="2">
    <source>
        <dbReference type="ARBA" id="ARBA00005417"/>
    </source>
</evidence>
<dbReference type="PANTHER" id="PTHR43553">
    <property type="entry name" value="HEAVY METAL TRANSPORTER"/>
    <property type="match status" value="1"/>
</dbReference>
<keyword evidence="8" id="KW-1278">Translocase</keyword>
<dbReference type="SMART" id="SM00382">
    <property type="entry name" value="AAA"/>
    <property type="match status" value="2"/>
</dbReference>
<keyword evidence="13" id="KW-1185">Reference proteome</keyword>
<keyword evidence="4" id="KW-1003">Cell membrane</keyword>
<dbReference type="InterPro" id="IPR027417">
    <property type="entry name" value="P-loop_NTPase"/>
</dbReference>
<dbReference type="CDD" id="cd03225">
    <property type="entry name" value="ABC_cobalt_CbiO_domain1"/>
    <property type="match status" value="1"/>
</dbReference>
<evidence type="ECO:0000256" key="1">
    <source>
        <dbReference type="ARBA" id="ARBA00004202"/>
    </source>
</evidence>